<feature type="region of interest" description="Disordered" evidence="1">
    <location>
        <begin position="512"/>
        <end position="992"/>
    </location>
</feature>
<dbReference type="STRING" id="5286.A0A0K3CAF0"/>
<protein>
    <submittedName>
        <fullName evidence="2">Uncharacterized protein</fullName>
    </submittedName>
</protein>
<feature type="compositionally biased region" description="Polar residues" evidence="1">
    <location>
        <begin position="139"/>
        <end position="170"/>
    </location>
</feature>
<reference evidence="2 4" key="1">
    <citation type="submission" date="2015-07" db="EMBL/GenBank/DDBJ databases">
        <authorList>
            <person name="Cajimat M.N.B."/>
            <person name="Milazzo M.L."/>
            <person name="Fulhorst C.F."/>
        </authorList>
    </citation>
    <scope>NUCLEOTIDE SEQUENCE [LARGE SCALE GENOMIC DNA]</scope>
    <source>
        <strain evidence="2">Single colony</strain>
    </source>
</reference>
<feature type="compositionally biased region" description="Basic and acidic residues" evidence="1">
    <location>
        <begin position="704"/>
        <end position="713"/>
    </location>
</feature>
<reference evidence="3 5" key="2">
    <citation type="journal article" date="2018" name="Elife">
        <title>Functional genomics of lipid metabolism in the oleaginous yeast Rhodosporidium toruloides.</title>
        <authorList>
            <person name="Coradetti S.T."/>
            <person name="Pinel D."/>
            <person name="Geiselman G."/>
            <person name="Ito M."/>
            <person name="Mondo S."/>
            <person name="Reilly M.C."/>
            <person name="Cheng Y.F."/>
            <person name="Bauer S."/>
            <person name="Grigoriev I."/>
            <person name="Gladden J.M."/>
            <person name="Simmons B.A."/>
            <person name="Brem R."/>
            <person name="Arkin A.P."/>
            <person name="Skerker J.M."/>
        </authorList>
    </citation>
    <scope>NUCLEOTIDE SEQUENCE [LARGE SCALE GENOMIC DNA]</scope>
    <source>
        <strain evidence="3 5">NBRC 0880</strain>
    </source>
</reference>
<feature type="region of interest" description="Disordered" evidence="1">
    <location>
        <begin position="1007"/>
        <end position="1030"/>
    </location>
</feature>
<organism evidence="2 4">
    <name type="scientific">Rhodotorula toruloides</name>
    <name type="common">Yeast</name>
    <name type="synonym">Rhodosporidium toruloides</name>
    <dbReference type="NCBI Taxonomy" id="5286"/>
    <lineage>
        <taxon>Eukaryota</taxon>
        <taxon>Fungi</taxon>
        <taxon>Dikarya</taxon>
        <taxon>Basidiomycota</taxon>
        <taxon>Pucciniomycotina</taxon>
        <taxon>Microbotryomycetes</taxon>
        <taxon>Sporidiobolales</taxon>
        <taxon>Sporidiobolaceae</taxon>
        <taxon>Rhodotorula</taxon>
    </lineage>
</organism>
<feature type="compositionally biased region" description="Basic and acidic residues" evidence="1">
    <location>
        <begin position="370"/>
        <end position="456"/>
    </location>
</feature>
<evidence type="ECO:0000313" key="5">
    <source>
        <dbReference type="Proteomes" id="UP000239560"/>
    </source>
</evidence>
<proteinExistence type="predicted"/>
<evidence type="ECO:0000313" key="2">
    <source>
        <dbReference type="EMBL" id="CTR05515.1"/>
    </source>
</evidence>
<evidence type="ECO:0000313" key="4">
    <source>
        <dbReference type="Proteomes" id="UP000199069"/>
    </source>
</evidence>
<feature type="compositionally biased region" description="Polar residues" evidence="1">
    <location>
        <begin position="182"/>
        <end position="198"/>
    </location>
</feature>
<feature type="compositionally biased region" description="Polar residues" evidence="1">
    <location>
        <begin position="27"/>
        <end position="36"/>
    </location>
</feature>
<feature type="region of interest" description="Disordered" evidence="1">
    <location>
        <begin position="1127"/>
        <end position="1156"/>
    </location>
</feature>
<feature type="compositionally biased region" description="Basic and acidic residues" evidence="1">
    <location>
        <begin position="804"/>
        <end position="830"/>
    </location>
</feature>
<dbReference type="OrthoDB" id="10691297at2759"/>
<feature type="compositionally biased region" description="Pro residues" evidence="1">
    <location>
        <begin position="866"/>
        <end position="877"/>
    </location>
</feature>
<feature type="region of interest" description="Disordered" evidence="1">
    <location>
        <begin position="136"/>
        <end position="225"/>
    </location>
</feature>
<dbReference type="Proteomes" id="UP000199069">
    <property type="component" value="Unassembled WGS sequence"/>
</dbReference>
<accession>A0A0K3CAF0</accession>
<keyword evidence="4" id="KW-1185">Reference proteome</keyword>
<feature type="compositionally biased region" description="Acidic residues" evidence="1">
    <location>
        <begin position="570"/>
        <end position="579"/>
    </location>
</feature>
<sequence>MAPAPSLLPVRKGQAGISALPRLKSAQPLSSVQPPQRLSRHDNTTLAGPTKTATALEDADVTVFGWGDLLGGGDESGADGLLSEGASWLLDRTDFTIAGQTLAEDQMQFVDGDGIAVAGLEEGASEEDEVILAQVGGQELSSDRGQVTLERSASQTSHKPTTSSPASAAVNSGKLVRALDATNPTRPDTQPSATSSETQAERSHPPTVPAHPTMTAPFPSLETTAPFCARSSPLESTAPTPPRTISELAHPTATETLIPHSLRSADPIAKQAEDVQPAVLRTLTPALPLEPPPSSRNEQSASAHNPSDLSPFNSPPRNSVPPPAPVMNAVTRPLTLTRPAHILPKNHPGHRRSVAAAISVPAGPSGQPKKRPEEKGIKPADDAIKRKVREAKVEREKKAKERRDKAEEEAANRAAARKQELARERNKKEEKREVVASRARRDDVAETGKTTARSETKQTTSRGLEQRGPHPAPFLEPIAAPPTLAFDADLSLPAMGAALDFPREVGAHGGVFDASTRITSTPARPQKRPRLAEEPAATHSATANSEAKEVKRARRTTAAMPPRDTVEVVKEEEEAEEEQLPTSALRAEPRRRASRLPLAPAADNSPLPTYPSQKRAVCVSLRPPPADERRSDPPSAAEGSAGPRSMSFRRASRVSFALAPGHDADGAAVPTDQTVSAPKQRRRSASSVSLAPVGVPDLQLSPDGAHDAQHTVHELLIPPKASMSRRASRVPAIVESSAASVDQPAPLPRDGDARQTPDARTAAAKPDPFSLPPADPLLRQRQRPAQTLGGVTLPASFSFAAPNTDRELEVVRRREEKERRDRLAEEVLAEKKRKREGISSWAVQHGVDAKRPRLAGSLSASHDRPPPSSTSPAPRPPVQTDRLLSERSVAQSQPRSSPGLASRIENDDGNLAGVESCDSTAAVPLTREALERATRKSGPRSDPMRRVSRFLEGIAEASKTDEVGVGDEPGGDALRAGLDGPAIGPSAPPTAEAAPLDAFALTVAPAPASASVPPAPSASSAQAVMAAPRRRASRAPLSAVIVNNGAQAASPAFVERLSSWKARESQSLHKTAGRATSVRAALVGARPAPDKENAPAAAATGSGRRIVAEKGVAAAVEKQIRERLEWSERQKKREEEVRRKREQLREEEAARERDKLDQLRASLAARDMRPLAKSALRRTARS</sequence>
<feature type="compositionally biased region" description="Polar residues" evidence="1">
    <location>
        <begin position="297"/>
        <end position="308"/>
    </location>
</feature>
<feature type="compositionally biased region" description="Low complexity" evidence="1">
    <location>
        <begin position="1007"/>
        <end position="1027"/>
    </location>
</feature>
<dbReference type="EMBL" id="CWKI01000002">
    <property type="protein sequence ID" value="CTR05515.1"/>
    <property type="molecule type" value="Genomic_DNA"/>
</dbReference>
<dbReference type="EMBL" id="LCTV02000002">
    <property type="protein sequence ID" value="PRQ77112.1"/>
    <property type="molecule type" value="Genomic_DNA"/>
</dbReference>
<feature type="region of interest" description="Disordered" evidence="1">
    <location>
        <begin position="285"/>
        <end position="328"/>
    </location>
</feature>
<evidence type="ECO:0000313" key="3">
    <source>
        <dbReference type="EMBL" id="PRQ77112.1"/>
    </source>
</evidence>
<dbReference type="Proteomes" id="UP000239560">
    <property type="component" value="Unassembled WGS sequence"/>
</dbReference>
<name>A0A0K3CAF0_RHOTO</name>
<feature type="region of interest" description="Disordered" evidence="1">
    <location>
        <begin position="26"/>
        <end position="48"/>
    </location>
</feature>
<gene>
    <name evidence="2" type="primary">FGENESH: predicted gene_2.545</name>
    <name evidence="3" type="ORF">AAT19DRAFT_12530</name>
    <name evidence="2" type="ORF">BN2166_0013760</name>
</gene>
<dbReference type="AlphaFoldDB" id="A0A0K3CAF0"/>
<feature type="region of interest" description="Disordered" evidence="1">
    <location>
        <begin position="358"/>
        <end position="478"/>
    </location>
</feature>
<evidence type="ECO:0000256" key="1">
    <source>
        <dbReference type="SAM" id="MobiDB-lite"/>
    </source>
</evidence>
<dbReference type="OMA" id="HILPKNH"/>